<sequence>MDLINIFLLLLCLGYFGLRRQSVIQILIIAVLITVVGLAGYMSWGTSFAQYIWGMRTTLRFFIFLINCYYIFDMEDICKIWNVLYKLLFVNVIFATYQYFGRGISGDMLGGTFGTLMGASGYLVALLSLVLTYVTSLYVYKKIKIWKVSLTYAGVLYISILAELKVIYLLLVLIIVVSAIISKPDPRTILIVAAAVILLIVALRALAVLNPVSFGYMSSWEDLIFYLNNSYTSEGGFSRMDSIPRINELFFKGSFSKEMFGYGLGQCDNSNIEVLNSIFYERYGHYNYRLFFYAMTYLEMGIAGLFIYLMFYIGILINTVRCSFAEYKEYKLMSILNILIIFIMFVYNYTLRSDPGYIWMLACAVPLVCSKVKRTETTTK</sequence>
<evidence type="ECO:0000313" key="3">
    <source>
        <dbReference type="Proteomes" id="UP000613208"/>
    </source>
</evidence>
<feature type="transmembrane region" description="Helical" evidence="1">
    <location>
        <begin position="290"/>
        <end position="312"/>
    </location>
</feature>
<proteinExistence type="predicted"/>
<feature type="transmembrane region" description="Helical" evidence="1">
    <location>
        <begin position="120"/>
        <end position="140"/>
    </location>
</feature>
<evidence type="ECO:0000256" key="1">
    <source>
        <dbReference type="SAM" id="Phobius"/>
    </source>
</evidence>
<keyword evidence="1" id="KW-0812">Transmembrane</keyword>
<evidence type="ECO:0000313" key="2">
    <source>
        <dbReference type="EMBL" id="GFO84058.1"/>
    </source>
</evidence>
<keyword evidence="3" id="KW-1185">Reference proteome</keyword>
<reference evidence="2" key="1">
    <citation type="submission" date="2020-06" db="EMBL/GenBank/DDBJ databases">
        <title>Characterization of fructooligosaccharide metabolism and fructooligosaccharide-degrading enzymes in human commensal butyrate producers.</title>
        <authorList>
            <person name="Tanno H."/>
            <person name="Fujii T."/>
            <person name="Hirano K."/>
            <person name="Maeno S."/>
            <person name="Tonozuka T."/>
            <person name="Sakamoto M."/>
            <person name="Ohkuma M."/>
            <person name="Tochio T."/>
            <person name="Endo A."/>
        </authorList>
    </citation>
    <scope>NUCLEOTIDE SEQUENCE</scope>
    <source>
        <strain evidence="2">JCM 17466</strain>
    </source>
</reference>
<comment type="caution">
    <text evidence="2">The sequence shown here is derived from an EMBL/GenBank/DDBJ whole genome shotgun (WGS) entry which is preliminary data.</text>
</comment>
<dbReference type="EMBL" id="BLYI01000006">
    <property type="protein sequence ID" value="GFO84058.1"/>
    <property type="molecule type" value="Genomic_DNA"/>
</dbReference>
<feature type="transmembrane region" description="Helical" evidence="1">
    <location>
        <begin position="332"/>
        <end position="351"/>
    </location>
</feature>
<name>A0A916Q450_9FIRM</name>
<feature type="transmembrane region" description="Helical" evidence="1">
    <location>
        <begin position="188"/>
        <end position="209"/>
    </location>
</feature>
<organism evidence="2 3">
    <name type="scientific">Anaerostipes butyraticus</name>
    <dbReference type="NCBI Taxonomy" id="645466"/>
    <lineage>
        <taxon>Bacteria</taxon>
        <taxon>Bacillati</taxon>
        <taxon>Bacillota</taxon>
        <taxon>Clostridia</taxon>
        <taxon>Lachnospirales</taxon>
        <taxon>Lachnospiraceae</taxon>
        <taxon>Anaerostipes</taxon>
    </lineage>
</organism>
<feature type="transmembrane region" description="Helical" evidence="1">
    <location>
        <begin position="83"/>
        <end position="100"/>
    </location>
</feature>
<feature type="transmembrane region" description="Helical" evidence="1">
    <location>
        <begin position="23"/>
        <end position="44"/>
    </location>
</feature>
<protein>
    <submittedName>
        <fullName evidence="2">Uncharacterized protein</fullName>
    </submittedName>
</protein>
<dbReference type="AlphaFoldDB" id="A0A916Q450"/>
<gene>
    <name evidence="2" type="ORF">ANBU17_04050</name>
</gene>
<feature type="transmembrane region" description="Helical" evidence="1">
    <location>
        <begin position="152"/>
        <end position="182"/>
    </location>
</feature>
<keyword evidence="1" id="KW-1133">Transmembrane helix</keyword>
<feature type="transmembrane region" description="Helical" evidence="1">
    <location>
        <begin position="50"/>
        <end position="71"/>
    </location>
</feature>
<dbReference type="Proteomes" id="UP000613208">
    <property type="component" value="Unassembled WGS sequence"/>
</dbReference>
<keyword evidence="1" id="KW-0472">Membrane</keyword>
<accession>A0A916Q450</accession>